<evidence type="ECO:0000313" key="2">
    <source>
        <dbReference type="EMBL" id="GLB47394.1"/>
    </source>
</evidence>
<dbReference type="AlphaFoldDB" id="A0A9W6EU64"/>
<feature type="domain" description="HTH cro/C1-type" evidence="1">
    <location>
        <begin position="6"/>
        <end position="60"/>
    </location>
</feature>
<dbReference type="CDD" id="cd00093">
    <property type="entry name" value="HTH_XRE"/>
    <property type="match status" value="1"/>
</dbReference>
<evidence type="ECO:0000313" key="3">
    <source>
        <dbReference type="Proteomes" id="UP001144204"/>
    </source>
</evidence>
<dbReference type="Pfam" id="PF13443">
    <property type="entry name" value="HTH_26"/>
    <property type="match status" value="1"/>
</dbReference>
<dbReference type="GO" id="GO:0003677">
    <property type="term" value="F:DNA binding"/>
    <property type="evidence" value="ECO:0007669"/>
    <property type="project" value="InterPro"/>
</dbReference>
<dbReference type="InterPro" id="IPR010982">
    <property type="entry name" value="Lambda_DNA-bd_dom_sf"/>
</dbReference>
<organism evidence="2 3">
    <name type="scientific">Philodulcilactobacillus myokoensis</name>
    <dbReference type="NCBI Taxonomy" id="2929573"/>
    <lineage>
        <taxon>Bacteria</taxon>
        <taxon>Bacillati</taxon>
        <taxon>Bacillota</taxon>
        <taxon>Bacilli</taxon>
        <taxon>Lactobacillales</taxon>
        <taxon>Lactobacillaceae</taxon>
        <taxon>Philodulcilactobacillus</taxon>
    </lineage>
</organism>
<dbReference type="RefSeq" id="WP_286136931.1">
    <property type="nucleotide sequence ID" value="NZ_BRPL01000003.1"/>
</dbReference>
<proteinExistence type="predicted"/>
<dbReference type="EMBL" id="BRPL01000003">
    <property type="protein sequence ID" value="GLB47394.1"/>
    <property type="molecule type" value="Genomic_DNA"/>
</dbReference>
<protein>
    <recommendedName>
        <fullName evidence="1">HTH cro/C1-type domain-containing protein</fullName>
    </recommendedName>
</protein>
<dbReference type="Proteomes" id="UP001144204">
    <property type="component" value="Unassembled WGS sequence"/>
</dbReference>
<sequence>MIKNRLKYYVRSRHINISRMSEELGINRHSLYELFNQNSAFRNETWTKIANYLSLNISDLLYLVGENVTIKTVKRHIRDYNPHDKLSQENFRLNLQNKQFLINVDILFSYKAIVTKGYVFMYYFFRSADSSISDSYINTLFKNNENVKELAHFALNDLNQDPFLNISLSPVIFIKSINGSSFIDTYVKDDSKNISTYLIGYYDDTNKNNNFTEGSSSLFPTFDLSYLQFSSESEKIMKMHKMFFKYLNNNES</sequence>
<comment type="caution">
    <text evidence="2">The sequence shown here is derived from an EMBL/GenBank/DDBJ whole genome shotgun (WGS) entry which is preliminary data.</text>
</comment>
<reference evidence="2" key="1">
    <citation type="submission" date="2022-07" db="EMBL/GenBank/DDBJ databases">
        <authorList>
            <person name="Kouya T."/>
            <person name="Ishiyama Y."/>
        </authorList>
    </citation>
    <scope>NUCLEOTIDE SEQUENCE</scope>
    <source>
        <strain evidence="2">WR16-4</strain>
    </source>
</reference>
<evidence type="ECO:0000259" key="1">
    <source>
        <dbReference type="PROSITE" id="PS50943"/>
    </source>
</evidence>
<name>A0A9W6EU64_9LACO</name>
<dbReference type="PROSITE" id="PS50943">
    <property type="entry name" value="HTH_CROC1"/>
    <property type="match status" value="1"/>
</dbReference>
<dbReference type="SUPFAM" id="SSF47413">
    <property type="entry name" value="lambda repressor-like DNA-binding domains"/>
    <property type="match status" value="1"/>
</dbReference>
<keyword evidence="3" id="KW-1185">Reference proteome</keyword>
<accession>A0A9W6EU64</accession>
<dbReference type="Gene3D" id="1.10.260.40">
    <property type="entry name" value="lambda repressor-like DNA-binding domains"/>
    <property type="match status" value="1"/>
</dbReference>
<gene>
    <name evidence="2" type="ORF">WR164_13730</name>
</gene>
<reference evidence="2" key="2">
    <citation type="journal article" date="2023" name="PLoS ONE">
        <title>Philodulcilactobacillus myokoensis gen. nov., sp. nov., a fructophilic, acidophilic, and agar-phobic lactic acid bacterium isolated from fermented vegetable extracts.</title>
        <authorList>
            <person name="Kouya T."/>
            <person name="Ishiyama Y."/>
            <person name="Ohashi S."/>
            <person name="Kumakubo R."/>
            <person name="Yamazaki T."/>
            <person name="Otaki T."/>
        </authorList>
    </citation>
    <scope>NUCLEOTIDE SEQUENCE</scope>
    <source>
        <strain evidence="2">WR16-4</strain>
    </source>
</reference>
<dbReference type="InterPro" id="IPR001387">
    <property type="entry name" value="Cro/C1-type_HTH"/>
</dbReference>